<sequence length="139" mass="15970">MCGRGKNKQRTEPSVDLKLFRCSVQLQFEFWFKSGSNWFNLVQDWFNLVQGWFKTGSRLVQTGSSWFGLVQPGLASFELIWTGLVWFNLVRSGSGLVHIIKGVLFFFLFLLLGPAPPCPSFWIFSSLEHPFSFKSSYLS</sequence>
<keyword evidence="1" id="KW-1133">Transmembrane helix</keyword>
<feature type="transmembrane region" description="Helical" evidence="1">
    <location>
        <begin position="66"/>
        <end position="87"/>
    </location>
</feature>
<dbReference type="AlphaFoldDB" id="A0A5P1FE62"/>
<gene>
    <name evidence="2" type="ORF">A4U43_C03F26920</name>
</gene>
<organism evidence="2 3">
    <name type="scientific">Asparagus officinalis</name>
    <name type="common">Garden asparagus</name>
    <dbReference type="NCBI Taxonomy" id="4686"/>
    <lineage>
        <taxon>Eukaryota</taxon>
        <taxon>Viridiplantae</taxon>
        <taxon>Streptophyta</taxon>
        <taxon>Embryophyta</taxon>
        <taxon>Tracheophyta</taxon>
        <taxon>Spermatophyta</taxon>
        <taxon>Magnoliopsida</taxon>
        <taxon>Liliopsida</taxon>
        <taxon>Asparagales</taxon>
        <taxon>Asparagaceae</taxon>
        <taxon>Asparagoideae</taxon>
        <taxon>Asparagus</taxon>
    </lineage>
</organism>
<keyword evidence="1" id="KW-0812">Transmembrane</keyword>
<keyword evidence="3" id="KW-1185">Reference proteome</keyword>
<evidence type="ECO:0000313" key="2">
    <source>
        <dbReference type="EMBL" id="ONK76364.1"/>
    </source>
</evidence>
<proteinExistence type="predicted"/>
<name>A0A5P1FE62_ASPOF</name>
<keyword evidence="1" id="KW-0472">Membrane</keyword>
<reference evidence="3" key="1">
    <citation type="journal article" date="2017" name="Nat. Commun.">
        <title>The asparagus genome sheds light on the origin and evolution of a young Y chromosome.</title>
        <authorList>
            <person name="Harkess A."/>
            <person name="Zhou J."/>
            <person name="Xu C."/>
            <person name="Bowers J.E."/>
            <person name="Van der Hulst R."/>
            <person name="Ayyampalayam S."/>
            <person name="Mercati F."/>
            <person name="Riccardi P."/>
            <person name="McKain M.R."/>
            <person name="Kakrana A."/>
            <person name="Tang H."/>
            <person name="Ray J."/>
            <person name="Groenendijk J."/>
            <person name="Arikit S."/>
            <person name="Mathioni S.M."/>
            <person name="Nakano M."/>
            <person name="Shan H."/>
            <person name="Telgmann-Rauber A."/>
            <person name="Kanno A."/>
            <person name="Yue Z."/>
            <person name="Chen H."/>
            <person name="Li W."/>
            <person name="Chen Y."/>
            <person name="Xu X."/>
            <person name="Zhang Y."/>
            <person name="Luo S."/>
            <person name="Chen H."/>
            <person name="Gao J."/>
            <person name="Mao Z."/>
            <person name="Pires J.C."/>
            <person name="Luo M."/>
            <person name="Kudrna D."/>
            <person name="Wing R.A."/>
            <person name="Meyers B.C."/>
            <person name="Yi K."/>
            <person name="Kong H."/>
            <person name="Lavrijsen P."/>
            <person name="Sunseri F."/>
            <person name="Falavigna A."/>
            <person name="Ye Y."/>
            <person name="Leebens-Mack J.H."/>
            <person name="Chen G."/>
        </authorList>
    </citation>
    <scope>NUCLEOTIDE SEQUENCE [LARGE SCALE GENOMIC DNA]</scope>
    <source>
        <strain evidence="3">cv. DH0086</strain>
    </source>
</reference>
<dbReference type="Proteomes" id="UP000243459">
    <property type="component" value="Chromosome 3"/>
</dbReference>
<evidence type="ECO:0000256" key="1">
    <source>
        <dbReference type="SAM" id="Phobius"/>
    </source>
</evidence>
<dbReference type="Gramene" id="ONK76364">
    <property type="protein sequence ID" value="ONK76364"/>
    <property type="gene ID" value="A4U43_C03F26920"/>
</dbReference>
<protein>
    <submittedName>
        <fullName evidence="2">Uncharacterized protein</fullName>
    </submittedName>
</protein>
<accession>A0A5P1FE62</accession>
<feature type="transmembrane region" description="Helical" evidence="1">
    <location>
        <begin position="99"/>
        <end position="124"/>
    </location>
</feature>
<dbReference type="EMBL" id="CM007383">
    <property type="protein sequence ID" value="ONK76364.1"/>
    <property type="molecule type" value="Genomic_DNA"/>
</dbReference>
<evidence type="ECO:0000313" key="3">
    <source>
        <dbReference type="Proteomes" id="UP000243459"/>
    </source>
</evidence>